<reference evidence="2" key="1">
    <citation type="submission" date="2025-08" db="UniProtKB">
        <authorList>
            <consortium name="RefSeq"/>
        </authorList>
    </citation>
    <scope>IDENTIFICATION</scope>
</reference>
<protein>
    <submittedName>
        <fullName evidence="2">Deleted in esophageal cancer 1</fullName>
    </submittedName>
</protein>
<dbReference type="Pfam" id="PF15859">
    <property type="entry name" value="DEC1"/>
    <property type="match status" value="1"/>
</dbReference>
<dbReference type="CTD" id="50514"/>
<dbReference type="InterPro" id="IPR031718">
    <property type="entry name" value="DEC1"/>
</dbReference>
<dbReference type="KEGG" id="lve:103074287"/>
<organism evidence="1 2">
    <name type="scientific">Lipotes vexillifer</name>
    <name type="common">Yangtze river dolphin</name>
    <dbReference type="NCBI Taxonomy" id="118797"/>
    <lineage>
        <taxon>Eukaryota</taxon>
        <taxon>Metazoa</taxon>
        <taxon>Chordata</taxon>
        <taxon>Craniata</taxon>
        <taxon>Vertebrata</taxon>
        <taxon>Euteleostomi</taxon>
        <taxon>Mammalia</taxon>
        <taxon>Eutheria</taxon>
        <taxon>Laurasiatheria</taxon>
        <taxon>Artiodactyla</taxon>
        <taxon>Whippomorpha</taxon>
        <taxon>Cetacea</taxon>
        <taxon>Odontoceti</taxon>
        <taxon>Lipotidae</taxon>
        <taxon>Lipotes</taxon>
    </lineage>
</organism>
<dbReference type="PROSITE" id="PS51257">
    <property type="entry name" value="PROKAR_LIPOPROTEIN"/>
    <property type="match status" value="1"/>
</dbReference>
<keyword evidence="1" id="KW-1185">Reference proteome</keyword>
<dbReference type="RefSeq" id="XP_007449863.1">
    <property type="nucleotide sequence ID" value="XM_007449801.1"/>
</dbReference>
<sequence>MFLKPFKFVLDAQEEISHSLFAISITACIRTLMVENLYVPAVLAVDTSHLQEGRSVNWQVGPCYHGGKGFIPSLVRSKVAKGLGNTPGLIIVY</sequence>
<accession>A0A340WJU4</accession>
<evidence type="ECO:0000313" key="2">
    <source>
        <dbReference type="RefSeq" id="XP_007449863.1"/>
    </source>
</evidence>
<dbReference type="GeneID" id="103074287"/>
<dbReference type="Proteomes" id="UP000265300">
    <property type="component" value="Unplaced"/>
</dbReference>
<dbReference type="AlphaFoldDB" id="A0A340WJU4"/>
<gene>
    <name evidence="2" type="primary">DEC1</name>
</gene>
<dbReference type="InParanoid" id="A0A340WJU4"/>
<proteinExistence type="predicted"/>
<name>A0A340WJU4_LIPVE</name>
<evidence type="ECO:0000313" key="1">
    <source>
        <dbReference type="Proteomes" id="UP000265300"/>
    </source>
</evidence>